<protein>
    <submittedName>
        <fullName evidence="2">Uncharacterized protein</fullName>
    </submittedName>
</protein>
<dbReference type="Proteomes" id="UP001219525">
    <property type="component" value="Unassembled WGS sequence"/>
</dbReference>
<name>A0AAD6VJG8_9AGAR</name>
<comment type="caution">
    <text evidence="2">The sequence shown here is derived from an EMBL/GenBank/DDBJ whole genome shotgun (WGS) entry which is preliminary data.</text>
</comment>
<feature type="region of interest" description="Disordered" evidence="1">
    <location>
        <begin position="69"/>
        <end position="88"/>
    </location>
</feature>
<evidence type="ECO:0000313" key="2">
    <source>
        <dbReference type="EMBL" id="KAJ7213402.1"/>
    </source>
</evidence>
<keyword evidence="3" id="KW-1185">Reference proteome</keyword>
<organism evidence="2 3">
    <name type="scientific">Mycena pura</name>
    <dbReference type="NCBI Taxonomy" id="153505"/>
    <lineage>
        <taxon>Eukaryota</taxon>
        <taxon>Fungi</taxon>
        <taxon>Dikarya</taxon>
        <taxon>Basidiomycota</taxon>
        <taxon>Agaricomycotina</taxon>
        <taxon>Agaricomycetes</taxon>
        <taxon>Agaricomycetidae</taxon>
        <taxon>Agaricales</taxon>
        <taxon>Marasmiineae</taxon>
        <taxon>Mycenaceae</taxon>
        <taxon>Mycena</taxon>
    </lineage>
</organism>
<dbReference type="EMBL" id="JARJCW010000021">
    <property type="protein sequence ID" value="KAJ7213402.1"/>
    <property type="molecule type" value="Genomic_DNA"/>
</dbReference>
<sequence length="146" mass="15830">MPNTSHRYNPPKIAEVVGDDEQSGAGKVGTSPPYGFWQTYSHSLDVEDDDELHPAGDIHHSTWLSPLIKISPGSSSGPPNRQRFQSGRHVRQDDIYSLLGGVQGLQCDGARVFAPTWAKVRVAAPGATVEADTELVDGREIEVLEV</sequence>
<evidence type="ECO:0000256" key="1">
    <source>
        <dbReference type="SAM" id="MobiDB-lite"/>
    </source>
</evidence>
<reference evidence="2" key="1">
    <citation type="submission" date="2023-03" db="EMBL/GenBank/DDBJ databases">
        <title>Massive genome expansion in bonnet fungi (Mycena s.s.) driven by repeated elements and novel gene families across ecological guilds.</title>
        <authorList>
            <consortium name="Lawrence Berkeley National Laboratory"/>
            <person name="Harder C.B."/>
            <person name="Miyauchi S."/>
            <person name="Viragh M."/>
            <person name="Kuo A."/>
            <person name="Thoen E."/>
            <person name="Andreopoulos B."/>
            <person name="Lu D."/>
            <person name="Skrede I."/>
            <person name="Drula E."/>
            <person name="Henrissat B."/>
            <person name="Morin E."/>
            <person name="Kohler A."/>
            <person name="Barry K."/>
            <person name="LaButti K."/>
            <person name="Morin E."/>
            <person name="Salamov A."/>
            <person name="Lipzen A."/>
            <person name="Mereny Z."/>
            <person name="Hegedus B."/>
            <person name="Baldrian P."/>
            <person name="Stursova M."/>
            <person name="Weitz H."/>
            <person name="Taylor A."/>
            <person name="Grigoriev I.V."/>
            <person name="Nagy L.G."/>
            <person name="Martin F."/>
            <person name="Kauserud H."/>
        </authorList>
    </citation>
    <scope>NUCLEOTIDE SEQUENCE</scope>
    <source>
        <strain evidence="2">9144</strain>
    </source>
</reference>
<gene>
    <name evidence="2" type="ORF">GGX14DRAFT_392910</name>
</gene>
<evidence type="ECO:0000313" key="3">
    <source>
        <dbReference type="Proteomes" id="UP001219525"/>
    </source>
</evidence>
<feature type="region of interest" description="Disordered" evidence="1">
    <location>
        <begin position="1"/>
        <end position="34"/>
    </location>
</feature>
<feature type="compositionally biased region" description="Low complexity" evidence="1">
    <location>
        <begin position="69"/>
        <end position="79"/>
    </location>
</feature>
<accession>A0AAD6VJG8</accession>
<dbReference type="AlphaFoldDB" id="A0AAD6VJG8"/>
<proteinExistence type="predicted"/>